<dbReference type="PROSITE" id="PS00622">
    <property type="entry name" value="HTH_LUXR_1"/>
    <property type="match status" value="1"/>
</dbReference>
<dbReference type="InterPro" id="IPR036388">
    <property type="entry name" value="WH-like_DNA-bd_sf"/>
</dbReference>
<evidence type="ECO:0000256" key="3">
    <source>
        <dbReference type="ARBA" id="ARBA00023163"/>
    </source>
</evidence>
<reference evidence="5" key="1">
    <citation type="submission" date="2021-11" db="EMBL/GenBank/DDBJ databases">
        <title>Vibrio ZSDE26 sp. nov. and Vibrio ZSDZ34 sp. nov., isolated from coastal seawater in Qingdao.</title>
        <authorList>
            <person name="Zhang P."/>
        </authorList>
    </citation>
    <scope>NUCLEOTIDE SEQUENCE</scope>
    <source>
        <strain evidence="5">ZSDE26</strain>
    </source>
</reference>
<dbReference type="GO" id="GO:0006355">
    <property type="term" value="P:regulation of DNA-templated transcription"/>
    <property type="evidence" value="ECO:0007669"/>
    <property type="project" value="InterPro"/>
</dbReference>
<dbReference type="Gene3D" id="1.10.10.10">
    <property type="entry name" value="Winged helix-like DNA-binding domain superfamily/Winged helix DNA-binding domain"/>
    <property type="match status" value="1"/>
</dbReference>
<proteinExistence type="predicted"/>
<dbReference type="Proteomes" id="UP001139559">
    <property type="component" value="Unassembled WGS sequence"/>
</dbReference>
<dbReference type="GO" id="GO:0003677">
    <property type="term" value="F:DNA binding"/>
    <property type="evidence" value="ECO:0007669"/>
    <property type="project" value="UniProtKB-KW"/>
</dbReference>
<dbReference type="FunFam" id="1.10.10.10:FF:000153">
    <property type="entry name" value="LuxR family transcriptional regulator"/>
    <property type="match status" value="1"/>
</dbReference>
<dbReference type="CDD" id="cd06170">
    <property type="entry name" value="LuxR_C_like"/>
    <property type="match status" value="1"/>
</dbReference>
<name>A0A9X1XJA7_9VIBR</name>
<sequence>MENIKKVYETITLITENSLQSSLLKDALGKLLGTDIDIISINTLSESLFLKGRRVNDLVIIDMSVCTEDKIEIYSTCRESYFPNSVEALINCDKSCQYSDLTHWTNLVGVFYNIDDIDLLAQGINKILHGELWLSRKLAQEYILHYRKTASVKTSNSYSKLTKREQQIIKLLGNGDTNIEIADKLFVSENTVKTHLHNVFKKINVRNRLQALIWAKENIGNEEFV</sequence>
<dbReference type="InterPro" id="IPR016032">
    <property type="entry name" value="Sig_transdc_resp-reg_C-effctor"/>
</dbReference>
<dbReference type="PANTHER" id="PTHR44688:SF16">
    <property type="entry name" value="DNA-BINDING TRANSCRIPTIONAL ACTIVATOR DEVR_DOSR"/>
    <property type="match status" value="1"/>
</dbReference>
<protein>
    <submittedName>
        <fullName evidence="5">LuxR C-terminal-related transcriptional regulator</fullName>
    </submittedName>
</protein>
<dbReference type="PRINTS" id="PR00038">
    <property type="entry name" value="HTHLUXR"/>
</dbReference>
<dbReference type="InterPro" id="IPR000792">
    <property type="entry name" value="Tscrpt_reg_LuxR_C"/>
</dbReference>
<dbReference type="EMBL" id="JAJHVV010000008">
    <property type="protein sequence ID" value="MCK6264282.1"/>
    <property type="molecule type" value="Genomic_DNA"/>
</dbReference>
<evidence type="ECO:0000313" key="6">
    <source>
        <dbReference type="Proteomes" id="UP001139559"/>
    </source>
</evidence>
<comment type="caution">
    <text evidence="5">The sequence shown here is derived from an EMBL/GenBank/DDBJ whole genome shotgun (WGS) entry which is preliminary data.</text>
</comment>
<dbReference type="PANTHER" id="PTHR44688">
    <property type="entry name" value="DNA-BINDING TRANSCRIPTIONAL ACTIVATOR DEVR_DOSR"/>
    <property type="match status" value="1"/>
</dbReference>
<dbReference type="AlphaFoldDB" id="A0A9X1XJA7"/>
<dbReference type="RefSeq" id="WP_248009367.1">
    <property type="nucleotide sequence ID" value="NZ_JAJHVV010000008.1"/>
</dbReference>
<feature type="domain" description="HTH luxR-type" evidence="4">
    <location>
        <begin position="154"/>
        <end position="219"/>
    </location>
</feature>
<dbReference type="PROSITE" id="PS50043">
    <property type="entry name" value="HTH_LUXR_2"/>
    <property type="match status" value="1"/>
</dbReference>
<evidence type="ECO:0000256" key="2">
    <source>
        <dbReference type="ARBA" id="ARBA00023125"/>
    </source>
</evidence>
<keyword evidence="3" id="KW-0804">Transcription</keyword>
<evidence type="ECO:0000313" key="5">
    <source>
        <dbReference type="EMBL" id="MCK6264282.1"/>
    </source>
</evidence>
<dbReference type="Pfam" id="PF00196">
    <property type="entry name" value="GerE"/>
    <property type="match status" value="1"/>
</dbReference>
<dbReference type="Gene3D" id="3.40.50.2300">
    <property type="match status" value="1"/>
</dbReference>
<keyword evidence="6" id="KW-1185">Reference proteome</keyword>
<dbReference type="InterPro" id="IPR049151">
    <property type="entry name" value="CsgD-like_REC"/>
</dbReference>
<keyword evidence="1" id="KW-0805">Transcription regulation</keyword>
<keyword evidence="2" id="KW-0238">DNA-binding</keyword>
<dbReference type="SMART" id="SM00421">
    <property type="entry name" value="HTH_LUXR"/>
    <property type="match status" value="1"/>
</dbReference>
<organism evidence="5 6">
    <name type="scientific">Vibrio amylolyticus</name>
    <dbReference type="NCBI Taxonomy" id="2847292"/>
    <lineage>
        <taxon>Bacteria</taxon>
        <taxon>Pseudomonadati</taxon>
        <taxon>Pseudomonadota</taxon>
        <taxon>Gammaproteobacteria</taxon>
        <taxon>Vibrionales</taxon>
        <taxon>Vibrionaceae</taxon>
        <taxon>Vibrio</taxon>
    </lineage>
</organism>
<gene>
    <name evidence="5" type="ORF">KP803_13460</name>
</gene>
<evidence type="ECO:0000256" key="1">
    <source>
        <dbReference type="ARBA" id="ARBA00023015"/>
    </source>
</evidence>
<accession>A0A9X1XJA7</accession>
<evidence type="ECO:0000259" key="4">
    <source>
        <dbReference type="PROSITE" id="PS50043"/>
    </source>
</evidence>
<dbReference type="Pfam" id="PF21155">
    <property type="entry name" value="VpsT-like_REC"/>
    <property type="match status" value="1"/>
</dbReference>
<dbReference type="SUPFAM" id="SSF46894">
    <property type="entry name" value="C-terminal effector domain of the bipartite response regulators"/>
    <property type="match status" value="1"/>
</dbReference>